<feature type="signal peptide" evidence="2">
    <location>
        <begin position="1"/>
        <end position="20"/>
    </location>
</feature>
<gene>
    <name evidence="3" type="ORF">Ddye_009830</name>
</gene>
<feature type="chain" id="PRO_5042059245" description="Protein PHLOEM PROTEIN 2-LIKE A10" evidence="2">
    <location>
        <begin position="21"/>
        <end position="418"/>
    </location>
</feature>
<keyword evidence="1" id="KW-0472">Membrane</keyword>
<keyword evidence="4" id="KW-1185">Reference proteome</keyword>
<dbReference type="InterPro" id="IPR019141">
    <property type="entry name" value="DUF2045"/>
</dbReference>
<organism evidence="3 4">
    <name type="scientific">Dipteronia dyeriana</name>
    <dbReference type="NCBI Taxonomy" id="168575"/>
    <lineage>
        <taxon>Eukaryota</taxon>
        <taxon>Viridiplantae</taxon>
        <taxon>Streptophyta</taxon>
        <taxon>Embryophyta</taxon>
        <taxon>Tracheophyta</taxon>
        <taxon>Spermatophyta</taxon>
        <taxon>Magnoliopsida</taxon>
        <taxon>eudicotyledons</taxon>
        <taxon>Gunneridae</taxon>
        <taxon>Pentapetalae</taxon>
        <taxon>rosids</taxon>
        <taxon>malvids</taxon>
        <taxon>Sapindales</taxon>
        <taxon>Sapindaceae</taxon>
        <taxon>Hippocastanoideae</taxon>
        <taxon>Acereae</taxon>
        <taxon>Dipteronia</taxon>
    </lineage>
</organism>
<evidence type="ECO:0008006" key="5">
    <source>
        <dbReference type="Google" id="ProtNLM"/>
    </source>
</evidence>
<proteinExistence type="predicted"/>
<evidence type="ECO:0000256" key="1">
    <source>
        <dbReference type="SAM" id="Phobius"/>
    </source>
</evidence>
<dbReference type="PANTHER" id="PTHR21477">
    <property type="entry name" value="ZGC:172139"/>
    <property type="match status" value="1"/>
</dbReference>
<accession>A0AAD9XCE2</accession>
<keyword evidence="2" id="KW-0732">Signal</keyword>
<dbReference type="AlphaFoldDB" id="A0AAD9XCE2"/>
<keyword evidence="1" id="KW-1133">Transmembrane helix</keyword>
<evidence type="ECO:0000313" key="4">
    <source>
        <dbReference type="Proteomes" id="UP001280121"/>
    </source>
</evidence>
<evidence type="ECO:0000313" key="3">
    <source>
        <dbReference type="EMBL" id="KAK2656778.1"/>
    </source>
</evidence>
<comment type="caution">
    <text evidence="3">The sequence shown here is derived from an EMBL/GenBank/DDBJ whole genome shotgun (WGS) entry which is preliminary data.</text>
</comment>
<dbReference type="PANTHER" id="PTHR21477:SF12">
    <property type="entry name" value="PROTEIN PHLOEM PROTEIN 2-LIKE A10"/>
    <property type="match status" value="1"/>
</dbReference>
<dbReference type="EMBL" id="JANJYI010000003">
    <property type="protein sequence ID" value="KAK2656778.1"/>
    <property type="molecule type" value="Genomic_DNA"/>
</dbReference>
<keyword evidence="1" id="KW-0812">Transmembrane</keyword>
<dbReference type="Proteomes" id="UP001280121">
    <property type="component" value="Unassembled WGS sequence"/>
</dbReference>
<reference evidence="3" key="1">
    <citation type="journal article" date="2023" name="Plant J.">
        <title>Genome sequences and population genomics provide insights into the demographic history, inbreeding, and mutation load of two 'living fossil' tree species of Dipteronia.</title>
        <authorList>
            <person name="Feng Y."/>
            <person name="Comes H.P."/>
            <person name="Chen J."/>
            <person name="Zhu S."/>
            <person name="Lu R."/>
            <person name="Zhang X."/>
            <person name="Li P."/>
            <person name="Qiu J."/>
            <person name="Olsen K.M."/>
            <person name="Qiu Y."/>
        </authorList>
    </citation>
    <scope>NUCLEOTIDE SEQUENCE</scope>
    <source>
        <strain evidence="3">KIB01</strain>
    </source>
</reference>
<protein>
    <recommendedName>
        <fullName evidence="5">Protein PHLOEM PROTEIN 2-LIKE A10</fullName>
    </recommendedName>
</protein>
<evidence type="ECO:0000256" key="2">
    <source>
        <dbReference type="SAM" id="SignalP"/>
    </source>
</evidence>
<sequence>MTGLFLFIYLCFHLTSTCSGCFALMDLQLLKKGLSFSHKRNKWLLLLAACGFSGYGLYRVYHSPFLFQKRNRVSKLLGAFISLAEAVSDSSQVISLVSKDLKGFLKSDSDPIPNSLKQISKLACSNEFSESVVNITKALTLGILLGYRFKSKTDGVVNTTNSSFIDTVMDKLFAKAGSGFVSVVVGSFARNLVMAFYSDGQFNGELENNSVPRWVNVVCSDKSRELIGDCIQLFVSTAVAVYLDKTMHINTIDDFFAGLTNPNHEARVREVLVAACNGAVETLVKTSHQVLTDSDSTSGSRYLAIDQGPEARNSFEFDGVRHGGWIRKASSTLSVPSNRKFVLDVIGKVTFEVIRSLLEVLLQKLSDGLDRSVNVVHETVQSCLEVVNYVGAKSSAVATACLSLCLHILDGVWIMAPA</sequence>
<name>A0AAD9XCE2_9ROSI</name>
<feature type="transmembrane region" description="Helical" evidence="1">
    <location>
        <begin position="43"/>
        <end position="61"/>
    </location>
</feature>